<dbReference type="RefSeq" id="WP_096454313.1">
    <property type="nucleotide sequence ID" value="NZ_AP017369.1"/>
</dbReference>
<dbReference type="Proteomes" id="UP000218244">
    <property type="component" value="Chromosome"/>
</dbReference>
<dbReference type="EMBL" id="AP017369">
    <property type="protein sequence ID" value="BAU94903.1"/>
    <property type="molecule type" value="Genomic_DNA"/>
</dbReference>
<proteinExistence type="predicted"/>
<reference evidence="1 2" key="1">
    <citation type="submission" date="2016-02" db="EMBL/GenBank/DDBJ databases">
        <title>Corynebacterium glutamicum N24 whole genome sequencing project.</title>
        <authorList>
            <person name="Matsutani M."/>
            <person name="Nangtapong N."/>
            <person name="Yakushi T."/>
            <person name="Matsushita K."/>
        </authorList>
    </citation>
    <scope>NUCLEOTIDE SEQUENCE [LARGE SCALE GENOMIC DNA]</scope>
    <source>
        <strain evidence="1 2">N24</strain>
    </source>
</reference>
<sequence length="230" mass="25886">MNDHVRIPVVLEQLRLAWEGQPELSLATLFGILSNQGIGWGTDDETLMEALAHMRTLHPAEISGPIFQIDARYVVETADNHVTVDPYRVVVRPQSTDGDIRQPGIWGYSKVQCRVGTDLVVSDQEGSEHHLGLVKRITLADSGPRPEIEDLSGFRREGMAEQVFALLFDDDTLVLLDHRMTQFHKNRRAVDYHRMLWDRVIQARPGESLQVSTPSGIHELGIISKIIPVN</sequence>
<dbReference type="AlphaFoldDB" id="A0A160PPP3"/>
<evidence type="ECO:0000313" key="2">
    <source>
        <dbReference type="Proteomes" id="UP000218244"/>
    </source>
</evidence>
<organism evidence="1 2">
    <name type="scientific">Corynebacterium suranareeae</name>
    <dbReference type="NCBI Taxonomy" id="2506452"/>
    <lineage>
        <taxon>Bacteria</taxon>
        <taxon>Bacillati</taxon>
        <taxon>Actinomycetota</taxon>
        <taxon>Actinomycetes</taxon>
        <taxon>Mycobacteriales</taxon>
        <taxon>Corynebacteriaceae</taxon>
        <taxon>Corynebacterium</taxon>
    </lineage>
</organism>
<evidence type="ECO:0000313" key="1">
    <source>
        <dbReference type="EMBL" id="BAU94903.1"/>
    </source>
</evidence>
<keyword evidence="2" id="KW-1185">Reference proteome</keyword>
<gene>
    <name evidence="1" type="ORF">N24_0641</name>
</gene>
<name>A0A160PPP3_9CORY</name>
<dbReference type="KEGG" id="csur:N24_0641"/>
<accession>A0A160PPP3</accession>
<protein>
    <submittedName>
        <fullName evidence="1">Uncharacterized protein</fullName>
    </submittedName>
</protein>